<proteinExistence type="predicted"/>
<name>A0A6J5L2P1_9CAUD</name>
<organism evidence="5">
    <name type="scientific">uncultured Caudovirales phage</name>
    <dbReference type="NCBI Taxonomy" id="2100421"/>
    <lineage>
        <taxon>Viruses</taxon>
        <taxon>Duplodnaviria</taxon>
        <taxon>Heunggongvirae</taxon>
        <taxon>Uroviricota</taxon>
        <taxon>Caudoviricetes</taxon>
        <taxon>Peduoviridae</taxon>
        <taxon>Maltschvirus</taxon>
        <taxon>Maltschvirus maltsch</taxon>
    </lineage>
</organism>
<evidence type="ECO:0000256" key="3">
    <source>
        <dbReference type="ARBA" id="ARBA00022844"/>
    </source>
</evidence>
<dbReference type="SUPFAM" id="SSF51126">
    <property type="entry name" value="Pectin lyase-like"/>
    <property type="match status" value="1"/>
</dbReference>
<gene>
    <name evidence="6" type="ORF">UFOVP254_37</name>
    <name evidence="5" type="ORF">UFOVP76_16</name>
</gene>
<sequence length="616" mass="64049">MAGTKISELPVATTPLTGTELVPVVQAGVTDQTTVAKILGTAAGASLIVNTPSGTISSTTVQGAINEIVTDLSANTGSTLVGYTQGGTGAVTRTAQAKMRETVSVLDFGAVGDGVTDDTAAFTAAMNAATGEIVLDPTKTYAVNLTITKRGTRINGRSGDNISVAGSPVKNLIPYDPTKPVIQIANDAAYAGGVVVENLSIWSQSPSGTQGQIGMYLAGGAYACTIRNVQIGNQFSVHNLKLSGGNTYPNAYNQFIGLQLWTLGGVSQTATLGIYYGGTYCTANYFSHFNITGPSGAGTGYAIQIDSCEALMVNGWVQASHNKGINFAKSWSAAPWLKGSNVIVDSDSSSDVLITSTVASDTAILPINFLTGGVTVDGLYKNAAGTSTATPYASYLPYQSLFAYPISYGYAQTFNPTTGNNVTTVGGPFGANNSQNFGDSTVTGYATYGGGSGGVYFAVSGTSIVTVQAAYMAPQADNTKNLGIAGQRWATVYAGTGTINTSDGREKQQVRDLTTAERAVAVAVKGMLRAFKFNDAVEKKGDGARIHFGVIAQDVKAAFEAEGLNANDYALFCYDEWPEQPEILGENGEVMRAHIPAGNRYGVRYEELLAFIIAAI</sequence>
<dbReference type="Gene3D" id="2.160.20.10">
    <property type="entry name" value="Single-stranded right-handed beta-helix, Pectin lyase-like"/>
    <property type="match status" value="1"/>
</dbReference>
<evidence type="ECO:0000259" key="4">
    <source>
        <dbReference type="PROSITE" id="PS51688"/>
    </source>
</evidence>
<dbReference type="GO" id="GO:0098015">
    <property type="term" value="C:virus tail"/>
    <property type="evidence" value="ECO:0007669"/>
    <property type="project" value="UniProtKB-KW"/>
</dbReference>
<dbReference type="Pfam" id="PF12708">
    <property type="entry name" value="Pect-lyase_RHGA_epim"/>
    <property type="match status" value="1"/>
</dbReference>
<protein>
    <submittedName>
        <fullName evidence="5">Pectate lyase superfamily protein</fullName>
    </submittedName>
</protein>
<dbReference type="Gene3D" id="4.10.1090.10">
    <property type="entry name" value="Endosialidase, domain 4"/>
    <property type="match status" value="1"/>
</dbReference>
<keyword evidence="2" id="KW-1227">Viral tail protein</keyword>
<dbReference type="InterPro" id="IPR024535">
    <property type="entry name" value="RHGA/B-epi-like_pectate_lyase"/>
</dbReference>
<dbReference type="InterPro" id="IPR044914">
    <property type="entry name" value="Endosialidase_C_dom_sf"/>
</dbReference>
<dbReference type="InterPro" id="IPR030392">
    <property type="entry name" value="S74_ICA"/>
</dbReference>
<dbReference type="GO" id="GO:0051701">
    <property type="term" value="P:biological process involved in interaction with host"/>
    <property type="evidence" value="ECO:0007669"/>
    <property type="project" value="UniProtKB-ARBA"/>
</dbReference>
<evidence type="ECO:0000256" key="2">
    <source>
        <dbReference type="ARBA" id="ARBA00022732"/>
    </source>
</evidence>
<reference evidence="5" key="1">
    <citation type="submission" date="2020-04" db="EMBL/GenBank/DDBJ databases">
        <authorList>
            <person name="Chiriac C."/>
            <person name="Salcher M."/>
            <person name="Ghai R."/>
            <person name="Kavagutti S V."/>
        </authorList>
    </citation>
    <scope>NUCLEOTIDE SEQUENCE</scope>
</reference>
<dbReference type="PROSITE" id="PS51688">
    <property type="entry name" value="ICA"/>
    <property type="match status" value="1"/>
</dbReference>
<dbReference type="CDD" id="cd10144">
    <property type="entry name" value="Peptidase_S74_CIMCD"/>
    <property type="match status" value="1"/>
</dbReference>
<dbReference type="InterPro" id="IPR012334">
    <property type="entry name" value="Pectin_lyas_fold"/>
</dbReference>
<evidence type="ECO:0000313" key="6">
    <source>
        <dbReference type="EMBL" id="CAB4133058.1"/>
    </source>
</evidence>
<feature type="domain" description="Peptidase S74" evidence="4">
    <location>
        <begin position="502"/>
        <end position="616"/>
    </location>
</feature>
<dbReference type="Pfam" id="PF13884">
    <property type="entry name" value="Peptidase_S74"/>
    <property type="match status" value="1"/>
</dbReference>
<keyword evidence="3" id="KW-0946">Virion</keyword>
<dbReference type="EMBL" id="LR796204">
    <property type="protein sequence ID" value="CAB4126780.1"/>
    <property type="molecule type" value="Genomic_DNA"/>
</dbReference>
<comment type="subcellular location">
    <subcellularLocation>
        <location evidence="1">Virion</location>
    </subcellularLocation>
</comment>
<dbReference type="GO" id="GO:0019058">
    <property type="term" value="P:viral life cycle"/>
    <property type="evidence" value="ECO:0007669"/>
    <property type="project" value="UniProtKB-ARBA"/>
</dbReference>
<dbReference type="GO" id="GO:0016829">
    <property type="term" value="F:lyase activity"/>
    <property type="evidence" value="ECO:0007669"/>
    <property type="project" value="UniProtKB-KW"/>
</dbReference>
<evidence type="ECO:0000313" key="5">
    <source>
        <dbReference type="EMBL" id="CAB4126780.1"/>
    </source>
</evidence>
<dbReference type="EMBL" id="LR796269">
    <property type="protein sequence ID" value="CAB4133058.1"/>
    <property type="molecule type" value="Genomic_DNA"/>
</dbReference>
<dbReference type="InterPro" id="IPR036388">
    <property type="entry name" value="WH-like_DNA-bd_sf"/>
</dbReference>
<accession>A0A6J5L2P1</accession>
<keyword evidence="5" id="KW-0456">Lyase</keyword>
<dbReference type="InterPro" id="IPR011050">
    <property type="entry name" value="Pectin_lyase_fold/virulence"/>
</dbReference>
<evidence type="ECO:0000256" key="1">
    <source>
        <dbReference type="ARBA" id="ARBA00004328"/>
    </source>
</evidence>
<dbReference type="Gene3D" id="1.10.10.10">
    <property type="entry name" value="Winged helix-like DNA-binding domain superfamily/Winged helix DNA-binding domain"/>
    <property type="match status" value="1"/>
</dbReference>